<dbReference type="RefSeq" id="WP_106112077.1">
    <property type="nucleotide sequence ID" value="NZ_PVSR01000001.1"/>
</dbReference>
<dbReference type="EC" id="1.1.1.193" evidence="14"/>
<keyword evidence="20" id="KW-1185">Reference proteome</keyword>
<comment type="pathway">
    <text evidence="3 14">Cofactor biosynthesis; riboflavin biosynthesis; 5-amino-6-(D-ribitylamino)uracil from GTP: step 3/4.</text>
</comment>
<feature type="binding site" evidence="17">
    <location>
        <position position="94"/>
    </location>
    <ligand>
        <name>Zn(2+)</name>
        <dbReference type="ChEBI" id="CHEBI:29105"/>
        <note>catalytic</note>
    </ligand>
</feature>
<feature type="binding site" evidence="16">
    <location>
        <position position="206"/>
    </location>
    <ligand>
        <name>substrate</name>
    </ligand>
</feature>
<dbReference type="CDD" id="cd01284">
    <property type="entry name" value="Riboflavin_deaminase-reductase"/>
    <property type="match status" value="1"/>
</dbReference>
<evidence type="ECO:0000256" key="14">
    <source>
        <dbReference type="PIRNR" id="PIRNR006769"/>
    </source>
</evidence>
<accession>A0A2T0H1G0</accession>
<dbReference type="InParanoid" id="A0A2T0H1G0"/>
<feature type="binding site" evidence="16">
    <location>
        <position position="164"/>
    </location>
    <ligand>
        <name>NADP(+)</name>
        <dbReference type="ChEBI" id="CHEBI:58349"/>
    </ligand>
</feature>
<evidence type="ECO:0000256" key="10">
    <source>
        <dbReference type="ARBA" id="ARBA00023002"/>
    </source>
</evidence>
<evidence type="ECO:0000256" key="15">
    <source>
        <dbReference type="PIRSR" id="PIRSR006769-1"/>
    </source>
</evidence>
<evidence type="ECO:0000259" key="18">
    <source>
        <dbReference type="PROSITE" id="PS51747"/>
    </source>
</evidence>
<comment type="function">
    <text evidence="1 14">Converts 2,5-diamino-6-(ribosylamino)-4(3h)-pyrimidinone 5'-phosphate into 5-amino-6-(ribosylamino)-2,4(1h,3h)-pyrimidinedione 5'-phosphate.</text>
</comment>
<dbReference type="SUPFAM" id="SSF53597">
    <property type="entry name" value="Dihydrofolate reductase-like"/>
    <property type="match status" value="1"/>
</dbReference>
<dbReference type="InterPro" id="IPR016192">
    <property type="entry name" value="APOBEC/CMP_deaminase_Zn-bd"/>
</dbReference>
<sequence length="346" mass="35969">MTDSRWAHSPRIVEAMRRAAELADRVRGSTSPNPPVGCVILDEAGSVVGSGATRPPGGPHAEVVALREAGSSARGGTAVVTLEPCAHVGRTGSCAVALREAGVARVVYAVEDPNPSAAGGAEELANSGVAVADGVLAEEVSAGALRGWLHFVRNGRPHVTWKYAASLDGRSAAVDGTSQWISSPESRAEVHRLRAGCDAVLAGTGTVQADDPRLTVRDESGAPLRRQPLRVVLGDRELPAGARVFDDSAETLRLRGRDPGEALRVLAERGVVEVFLEGGPTLAGAFLRAGLIDRVQAFVAPALLGSGRSALGEAGVVSLSQAWRFYFERVTMCGPDVWISAVPVEG</sequence>
<dbReference type="GO" id="GO:0008703">
    <property type="term" value="F:5-amino-6-(5-phosphoribosylamino)uracil reductase activity"/>
    <property type="evidence" value="ECO:0007669"/>
    <property type="project" value="UniProtKB-EC"/>
</dbReference>
<feature type="binding site" evidence="17">
    <location>
        <position position="85"/>
    </location>
    <ligand>
        <name>Zn(2+)</name>
        <dbReference type="ChEBI" id="CHEBI:29105"/>
        <note>catalytic</note>
    </ligand>
</feature>
<keyword evidence="7 14" id="KW-0479">Metal-binding</keyword>
<dbReference type="Pfam" id="PF00383">
    <property type="entry name" value="dCMP_cyt_deam_1"/>
    <property type="match status" value="1"/>
</dbReference>
<evidence type="ECO:0000256" key="17">
    <source>
        <dbReference type="PIRSR" id="PIRSR006769-3"/>
    </source>
</evidence>
<evidence type="ECO:0000256" key="7">
    <source>
        <dbReference type="ARBA" id="ARBA00022723"/>
    </source>
</evidence>
<feature type="active site" description="Proton donor" evidence="15">
    <location>
        <position position="62"/>
    </location>
</feature>
<feature type="binding site" evidence="16">
    <location>
        <position position="277"/>
    </location>
    <ligand>
        <name>substrate</name>
    </ligand>
</feature>
<dbReference type="Pfam" id="PF01872">
    <property type="entry name" value="RibD_C"/>
    <property type="match status" value="1"/>
</dbReference>
<dbReference type="UniPathway" id="UPA00275">
    <property type="reaction ID" value="UER00401"/>
</dbReference>
<dbReference type="InterPro" id="IPR002734">
    <property type="entry name" value="RibDG_C"/>
</dbReference>
<gene>
    <name evidence="19" type="primary">ribD</name>
    <name evidence="19" type="ORF">CEP50_01385</name>
</gene>
<dbReference type="PROSITE" id="PS51747">
    <property type="entry name" value="CYT_DCMP_DEAMINASES_2"/>
    <property type="match status" value="1"/>
</dbReference>
<evidence type="ECO:0000256" key="11">
    <source>
        <dbReference type="ARBA" id="ARBA00023268"/>
    </source>
</evidence>
<dbReference type="InterPro" id="IPR002125">
    <property type="entry name" value="CMP_dCMP_dom"/>
</dbReference>
<evidence type="ECO:0000256" key="5">
    <source>
        <dbReference type="ARBA" id="ARBA00007417"/>
    </source>
</evidence>
<dbReference type="AlphaFoldDB" id="A0A2T0H1G0"/>
<dbReference type="SUPFAM" id="SSF53927">
    <property type="entry name" value="Cytidine deaminase-like"/>
    <property type="match status" value="1"/>
</dbReference>
<dbReference type="InterPro" id="IPR004794">
    <property type="entry name" value="Eubact_RibD"/>
</dbReference>
<dbReference type="PIRSF" id="PIRSF006769">
    <property type="entry name" value="RibD"/>
    <property type="match status" value="1"/>
</dbReference>
<comment type="cofactor">
    <cofactor evidence="14 17">
        <name>Zn(2+)</name>
        <dbReference type="ChEBI" id="CHEBI:29105"/>
    </cofactor>
    <text evidence="14 17">Binds 1 zinc ion.</text>
</comment>
<dbReference type="GO" id="GO:0008270">
    <property type="term" value="F:zinc ion binding"/>
    <property type="evidence" value="ECO:0007669"/>
    <property type="project" value="InterPro"/>
</dbReference>
<keyword evidence="6 14" id="KW-0686">Riboflavin biosynthesis</keyword>
<evidence type="ECO:0000256" key="9">
    <source>
        <dbReference type="ARBA" id="ARBA00022857"/>
    </source>
</evidence>
<feature type="binding site" evidence="17">
    <location>
        <position position="60"/>
    </location>
    <ligand>
        <name>Zn(2+)</name>
        <dbReference type="ChEBI" id="CHEBI:29105"/>
        <note>catalytic</note>
    </ligand>
</feature>
<dbReference type="Gene3D" id="3.40.140.10">
    <property type="entry name" value="Cytidine Deaminase, domain 2"/>
    <property type="match status" value="1"/>
</dbReference>
<feature type="binding site" evidence="16">
    <location>
        <position position="194"/>
    </location>
    <ligand>
        <name>substrate</name>
    </ligand>
</feature>
<organism evidence="19 20">
    <name type="scientific">Actinopolyspora mortivallis</name>
    <dbReference type="NCBI Taxonomy" id="33906"/>
    <lineage>
        <taxon>Bacteria</taxon>
        <taxon>Bacillati</taxon>
        <taxon>Actinomycetota</taxon>
        <taxon>Actinomycetes</taxon>
        <taxon>Actinopolysporales</taxon>
        <taxon>Actinopolysporaceae</taxon>
        <taxon>Actinopolyspora</taxon>
    </lineage>
</organism>
<evidence type="ECO:0000256" key="6">
    <source>
        <dbReference type="ARBA" id="ARBA00022619"/>
    </source>
</evidence>
<dbReference type="STRING" id="1050202.GCA_000384035_01130"/>
<dbReference type="PANTHER" id="PTHR38011">
    <property type="entry name" value="DIHYDROFOLATE REDUCTASE FAMILY PROTEIN (AFU_ORTHOLOGUE AFUA_8G06820)"/>
    <property type="match status" value="1"/>
</dbReference>
<dbReference type="GO" id="GO:0008835">
    <property type="term" value="F:diaminohydroxyphosphoribosylaminopyrimidine deaminase activity"/>
    <property type="evidence" value="ECO:0007669"/>
    <property type="project" value="UniProtKB-EC"/>
</dbReference>
<dbReference type="InterPro" id="IPR050765">
    <property type="entry name" value="Riboflavin_Biosynth_HTPR"/>
</dbReference>
<dbReference type="InterPro" id="IPR024072">
    <property type="entry name" value="DHFR-like_dom_sf"/>
</dbReference>
<comment type="similarity">
    <text evidence="4 14">In the N-terminal section; belongs to the cytidine and deoxycytidylate deaminase family.</text>
</comment>
<feature type="binding site" evidence="16">
    <location>
        <position position="178"/>
    </location>
    <ligand>
        <name>substrate</name>
    </ligand>
</feature>
<feature type="binding site" evidence="16">
    <location>
        <position position="210"/>
    </location>
    <ligand>
        <name>NADP(+)</name>
        <dbReference type="ChEBI" id="CHEBI:58349"/>
    </ligand>
</feature>
<dbReference type="Gene3D" id="3.40.430.10">
    <property type="entry name" value="Dihydrofolate Reductase, subunit A"/>
    <property type="match status" value="2"/>
</dbReference>
<reference evidence="19 20" key="1">
    <citation type="submission" date="2018-03" db="EMBL/GenBank/DDBJ databases">
        <title>Actinopolyspora mortivallis from Sahara, screening for active biomolecules.</title>
        <authorList>
            <person name="Selama O."/>
            <person name="Wellington E.M.H."/>
            <person name="Hacene H."/>
        </authorList>
    </citation>
    <scope>NUCLEOTIDE SEQUENCE [LARGE SCALE GENOMIC DNA]</scope>
    <source>
        <strain evidence="19 20">M5A</strain>
    </source>
</reference>
<comment type="catalytic activity">
    <reaction evidence="12 14">
        <text>5-amino-6-(5-phospho-D-ribitylamino)uracil + NADP(+) = 5-amino-6-(5-phospho-D-ribosylamino)uracil + NADPH + H(+)</text>
        <dbReference type="Rhea" id="RHEA:17845"/>
        <dbReference type="ChEBI" id="CHEBI:15378"/>
        <dbReference type="ChEBI" id="CHEBI:57783"/>
        <dbReference type="ChEBI" id="CHEBI:58349"/>
        <dbReference type="ChEBI" id="CHEBI:58421"/>
        <dbReference type="ChEBI" id="CHEBI:58453"/>
        <dbReference type="EC" id="1.1.1.193"/>
    </reaction>
</comment>
<evidence type="ECO:0000313" key="19">
    <source>
        <dbReference type="EMBL" id="PRW65209.1"/>
    </source>
</evidence>
<keyword evidence="11" id="KW-0511">Multifunctional enzyme</keyword>
<dbReference type="FunCoup" id="A0A2T0H1G0">
    <property type="interactions" value="234"/>
</dbReference>
<feature type="binding site" evidence="16">
    <location>
        <position position="214"/>
    </location>
    <ligand>
        <name>substrate</name>
    </ligand>
</feature>
<protein>
    <recommendedName>
        <fullName evidence="14">Riboflavin biosynthesis protein RibD</fullName>
    </recommendedName>
    <domain>
        <recommendedName>
            <fullName evidence="14">Diaminohydroxyphosphoribosylaminopyrimidine deaminase</fullName>
            <shortName evidence="14">DRAP deaminase</shortName>
            <ecNumber evidence="14">3.5.4.26</ecNumber>
        </recommendedName>
        <alternativeName>
            <fullName evidence="14">Riboflavin-specific deaminase</fullName>
        </alternativeName>
    </domain>
    <domain>
        <recommendedName>
            <fullName evidence="14">5-amino-6-(5-phosphoribosylamino)uracil reductase</fullName>
            <ecNumber evidence="14">1.1.1.193</ecNumber>
        </recommendedName>
        <alternativeName>
            <fullName evidence="14">HTP reductase</fullName>
        </alternativeName>
    </domain>
</protein>
<evidence type="ECO:0000256" key="12">
    <source>
        <dbReference type="ARBA" id="ARBA00049861"/>
    </source>
</evidence>
<evidence type="ECO:0000256" key="8">
    <source>
        <dbReference type="ARBA" id="ARBA00022833"/>
    </source>
</evidence>
<evidence type="ECO:0000256" key="2">
    <source>
        <dbReference type="ARBA" id="ARBA00004882"/>
    </source>
</evidence>
<feature type="binding site" evidence="16">
    <location>
        <begin position="279"/>
        <end position="285"/>
    </location>
    <ligand>
        <name>NADP(+)</name>
        <dbReference type="ChEBI" id="CHEBI:58349"/>
    </ligand>
</feature>
<dbReference type="Proteomes" id="UP000239352">
    <property type="component" value="Unassembled WGS sequence"/>
</dbReference>
<keyword evidence="10 14" id="KW-0560">Oxidoreductase</keyword>
<feature type="binding site" evidence="16">
    <location>
        <position position="180"/>
    </location>
    <ligand>
        <name>NADP(+)</name>
        <dbReference type="ChEBI" id="CHEBI:58349"/>
    </ligand>
</feature>
<comment type="pathway">
    <text evidence="2 14">Cofactor biosynthesis; riboflavin biosynthesis; 5-amino-6-(D-ribitylamino)uracil from GTP: step 2/4.</text>
</comment>
<dbReference type="InterPro" id="IPR016193">
    <property type="entry name" value="Cytidine_deaminase-like"/>
</dbReference>
<keyword evidence="9 14" id="KW-0521">NADP</keyword>
<dbReference type="EMBL" id="PVSR01000001">
    <property type="protein sequence ID" value="PRW65209.1"/>
    <property type="molecule type" value="Genomic_DNA"/>
</dbReference>
<evidence type="ECO:0000256" key="3">
    <source>
        <dbReference type="ARBA" id="ARBA00004910"/>
    </source>
</evidence>
<dbReference type="GO" id="GO:0009231">
    <property type="term" value="P:riboflavin biosynthetic process"/>
    <property type="evidence" value="ECO:0007669"/>
    <property type="project" value="UniProtKB-UniPathway"/>
</dbReference>
<dbReference type="NCBIfam" id="TIGR00326">
    <property type="entry name" value="eubact_ribD"/>
    <property type="match status" value="1"/>
</dbReference>
<evidence type="ECO:0000256" key="16">
    <source>
        <dbReference type="PIRSR" id="PIRSR006769-2"/>
    </source>
</evidence>
<evidence type="ECO:0000313" key="20">
    <source>
        <dbReference type="Proteomes" id="UP000239352"/>
    </source>
</evidence>
<keyword evidence="14" id="KW-0378">Hydrolase</keyword>
<name>A0A2T0H1G0_ACTMO</name>
<evidence type="ECO:0000256" key="4">
    <source>
        <dbReference type="ARBA" id="ARBA00005259"/>
    </source>
</evidence>
<dbReference type="EC" id="3.5.4.26" evidence="14"/>
<comment type="caution">
    <text evidence="19">The sequence shown here is derived from an EMBL/GenBank/DDBJ whole genome shotgun (WGS) entry which is preliminary data.</text>
</comment>
<keyword evidence="8 14" id="KW-0862">Zinc</keyword>
<dbReference type="PROSITE" id="PS00903">
    <property type="entry name" value="CYT_DCMP_DEAMINASES_1"/>
    <property type="match status" value="1"/>
</dbReference>
<evidence type="ECO:0000256" key="13">
    <source>
        <dbReference type="ARBA" id="ARBA00049886"/>
    </source>
</evidence>
<feature type="binding site" evidence="16">
    <location>
        <position position="217"/>
    </location>
    <ligand>
        <name>substrate</name>
    </ligand>
</feature>
<feature type="domain" description="CMP/dCMP-type deaminase" evidence="18">
    <location>
        <begin position="10"/>
        <end position="132"/>
    </location>
</feature>
<evidence type="ECO:0000256" key="1">
    <source>
        <dbReference type="ARBA" id="ARBA00002151"/>
    </source>
</evidence>
<comment type="catalytic activity">
    <reaction evidence="13 14">
        <text>2,5-diamino-6-hydroxy-4-(5-phosphoribosylamino)-pyrimidine + H2O + H(+) = 5-amino-6-(5-phospho-D-ribosylamino)uracil + NH4(+)</text>
        <dbReference type="Rhea" id="RHEA:21868"/>
        <dbReference type="ChEBI" id="CHEBI:15377"/>
        <dbReference type="ChEBI" id="CHEBI:15378"/>
        <dbReference type="ChEBI" id="CHEBI:28938"/>
        <dbReference type="ChEBI" id="CHEBI:58453"/>
        <dbReference type="ChEBI" id="CHEBI:58614"/>
        <dbReference type="EC" id="3.5.4.26"/>
    </reaction>
</comment>
<dbReference type="PANTHER" id="PTHR38011:SF7">
    <property type="entry name" value="2,5-DIAMINO-6-RIBOSYLAMINO-4(3H)-PYRIMIDINONE 5'-PHOSPHATE REDUCTASE"/>
    <property type="match status" value="1"/>
</dbReference>
<comment type="similarity">
    <text evidence="5 14">In the C-terminal section; belongs to the HTP reductase family.</text>
</comment>
<proteinExistence type="inferred from homology"/>